<dbReference type="Gene3D" id="2.60.120.260">
    <property type="entry name" value="Galactose-binding domain-like"/>
    <property type="match status" value="1"/>
</dbReference>
<accession>A0A3B7QVW1</accession>
<dbReference type="InterPro" id="IPR026444">
    <property type="entry name" value="Secre_tail"/>
</dbReference>
<reference evidence="2 3" key="1">
    <citation type="submission" date="2018-09" db="EMBL/GenBank/DDBJ databases">
        <title>Hymenobacter medium sp. nov., isolated from R2A medium.</title>
        <authorList>
            <person name="Yingchao G."/>
        </authorList>
    </citation>
    <scope>NUCLEOTIDE SEQUENCE [LARGE SCALE GENOMIC DNA]</scope>
    <source>
        <strain evidence="3">sh-6</strain>
    </source>
</reference>
<evidence type="ECO:0000313" key="3">
    <source>
        <dbReference type="Proteomes" id="UP000262802"/>
    </source>
</evidence>
<feature type="domain" description="Secretion system C-terminal sorting" evidence="1">
    <location>
        <begin position="972"/>
        <end position="1039"/>
    </location>
</feature>
<dbReference type="AlphaFoldDB" id="A0A3B7QVW1"/>
<dbReference type="Proteomes" id="UP000262802">
    <property type="component" value="Chromosome"/>
</dbReference>
<evidence type="ECO:0000259" key="1">
    <source>
        <dbReference type="Pfam" id="PF18962"/>
    </source>
</evidence>
<keyword evidence="3" id="KW-1185">Reference proteome</keyword>
<name>A0A3B7QVW1_9BACT</name>
<sequence length="1041" mass="106889">MITTSSTFWSCGLMLRVWWLVMLLGSSSLGLAQSAITPVHTGRLADFTAWNYGGDVSTQTVSSNDYLRLLNSAATVTTPTFNFANYTSKSLNFRVRTFNGVDAAKNTITVTVSADNGATWAAGSYTRTPGSSTLTAVSTIDLSGINATQVKIRFQSLGADGAVGVGIDDIAITGTINSANVNIGAPVLSEAAVCAGANLNVAFAANGTFGSGNVFTAQLSDAAGSFANPTSIGSAAASPIAAVVPGNAVAGTVYLVRVVASNPGVSSPNSAALQVAKPIVSVAPAGVQSIALGSSGLVLTATETPGVTKRQWAMATSAAGPFTAIAGEVGATYTPSFSAAGSYYVVVQSEFGGPCNTTVRSNAVQVNVTLPKTLLRWDGGGDRVSFTDPNNWSPDLVPADGYDLLLDHTFVTSAYQVMLPTGAPVPLSLSSMVVNPNGGAAITVTLPSGNTTDDYLRFTRATDALVLHSGATFVNNSGSGAGTPVDVSTAGSNFVVYNGAAYVHRTNRSVSALLDNLSATDGTENGLFAFETIGTSSSTVSLNGRTFGRLAFRAVAGNISYSSSGTNALTIRGNLEIEPGATLVINLNADVTLRGNLINNGNFRFSPSSSTARPRLIFAGTTPQTISGTALGGTTSSSYLGANVVLQLNNNLGLSLATPVTLNAGAASAANNGGLELLSGKLSSSASAPLTMAPNALVINTAANSYVSGPMIREVALVASTGAEQPASNPVLDFPVGTAERTRTVSLTLSPGSTGTASYLVEALEQAAPALGLPATLERVSAVRHYRVQRLGGSATIAQASIALPIATDDFVSNLAGLRVAAAGKEQSTFSDLQGTVNNGAIVAPVPTGLNTQAYVFALASAVGANNPLPVELTAFTAARQQQHVLLRWQTAQELNSAWFEVQRSTDGSRFVGVGRVAAAGQSAGLREYRLLDADAPAGRLYYRMQQFDTDGKSTFSPVVTVAAQRPLTVGVYPNPASEVLHIDAPGAAVRWQVRNHLGQVRLQGSAAGPTAIKISNLPAGVYFLHVLSEGQHTEHKFIKR</sequence>
<dbReference type="OrthoDB" id="863479at2"/>
<organism evidence="2 3">
    <name type="scientific">Hymenobacter oligotrophus</name>
    <dbReference type="NCBI Taxonomy" id="2319843"/>
    <lineage>
        <taxon>Bacteria</taxon>
        <taxon>Pseudomonadati</taxon>
        <taxon>Bacteroidota</taxon>
        <taxon>Cytophagia</taxon>
        <taxon>Cytophagales</taxon>
        <taxon>Hymenobacteraceae</taxon>
        <taxon>Hymenobacter</taxon>
    </lineage>
</organism>
<dbReference type="Pfam" id="PF18962">
    <property type="entry name" value="Por_Secre_tail"/>
    <property type="match status" value="1"/>
</dbReference>
<evidence type="ECO:0000313" key="2">
    <source>
        <dbReference type="EMBL" id="AYA35934.1"/>
    </source>
</evidence>
<gene>
    <name evidence="2" type="ORF">D3Y59_02025</name>
</gene>
<dbReference type="KEGG" id="hyh:D3Y59_02025"/>
<protein>
    <submittedName>
        <fullName evidence="2">T9SS C-terminal target domain-containing protein</fullName>
    </submittedName>
</protein>
<dbReference type="NCBIfam" id="TIGR04183">
    <property type="entry name" value="Por_Secre_tail"/>
    <property type="match status" value="1"/>
</dbReference>
<proteinExistence type="predicted"/>
<dbReference type="EMBL" id="CP032317">
    <property type="protein sequence ID" value="AYA35934.1"/>
    <property type="molecule type" value="Genomic_DNA"/>
</dbReference>